<feature type="transmembrane region" description="Helical" evidence="1">
    <location>
        <begin position="6"/>
        <end position="28"/>
    </location>
</feature>
<evidence type="ECO:0000313" key="2">
    <source>
        <dbReference type="EMBL" id="KKT63843.1"/>
    </source>
</evidence>
<sequence length="149" mass="15829">METVIYVGILAVIAVLALGSILSVYKAFGKTKIERKLALNGDIAVERMVRSVRSATSTDTSVSVFGIHPGILKIGGTKFSLLGSVLQVTENGEAPQDLTSDVNVSSLVFYRTVSANSEIIKIELALQAGTGIFQKSKNFYGSAVLRGAY</sequence>
<organism evidence="2 3">
    <name type="scientific">Candidatus Giovannonibacteria bacterium GW2011_GWA2_44_26</name>
    <dbReference type="NCBI Taxonomy" id="1618648"/>
    <lineage>
        <taxon>Bacteria</taxon>
        <taxon>Candidatus Giovannoniibacteriota</taxon>
    </lineage>
</organism>
<reference evidence="2 3" key="1">
    <citation type="journal article" date="2015" name="Nature">
        <title>rRNA introns, odd ribosomes, and small enigmatic genomes across a large radiation of phyla.</title>
        <authorList>
            <person name="Brown C.T."/>
            <person name="Hug L.A."/>
            <person name="Thomas B.C."/>
            <person name="Sharon I."/>
            <person name="Castelle C.J."/>
            <person name="Singh A."/>
            <person name="Wilkins M.J."/>
            <person name="Williams K.H."/>
            <person name="Banfield J.F."/>
        </authorList>
    </citation>
    <scope>NUCLEOTIDE SEQUENCE [LARGE SCALE GENOMIC DNA]</scope>
</reference>
<keyword evidence="1" id="KW-0472">Membrane</keyword>
<proteinExistence type="predicted"/>
<dbReference type="AlphaFoldDB" id="A0A0G1IXW4"/>
<accession>A0A0G1IXW4</accession>
<comment type="caution">
    <text evidence="2">The sequence shown here is derived from an EMBL/GenBank/DDBJ whole genome shotgun (WGS) entry which is preliminary data.</text>
</comment>
<dbReference type="Proteomes" id="UP000033945">
    <property type="component" value="Unassembled WGS sequence"/>
</dbReference>
<evidence type="ECO:0000313" key="3">
    <source>
        <dbReference type="Proteomes" id="UP000033945"/>
    </source>
</evidence>
<gene>
    <name evidence="2" type="ORF">UW55_C0001G0136</name>
</gene>
<dbReference type="EMBL" id="LCIT01000001">
    <property type="protein sequence ID" value="KKT63843.1"/>
    <property type="molecule type" value="Genomic_DNA"/>
</dbReference>
<protein>
    <submittedName>
        <fullName evidence="2">Uncharacterized protein</fullName>
    </submittedName>
</protein>
<keyword evidence="1" id="KW-0812">Transmembrane</keyword>
<keyword evidence="1" id="KW-1133">Transmembrane helix</keyword>
<evidence type="ECO:0000256" key="1">
    <source>
        <dbReference type="SAM" id="Phobius"/>
    </source>
</evidence>
<name>A0A0G1IXW4_9BACT</name>